<keyword evidence="6" id="KW-1185">Reference proteome</keyword>
<dbReference type="OrthoDB" id="9768806at2"/>
<dbReference type="InterPro" id="IPR028082">
    <property type="entry name" value="Peripla_BP_I"/>
</dbReference>
<evidence type="ECO:0000256" key="3">
    <source>
        <dbReference type="ARBA" id="ARBA00023163"/>
    </source>
</evidence>
<evidence type="ECO:0000313" key="5">
    <source>
        <dbReference type="EMBL" id="SEQ97968.1"/>
    </source>
</evidence>
<dbReference type="RefSeq" id="WP_090170807.1">
    <property type="nucleotide sequence ID" value="NZ_FOFB01000020.1"/>
</dbReference>
<dbReference type="Pfam" id="PF00532">
    <property type="entry name" value="Peripla_BP_1"/>
    <property type="match status" value="1"/>
</dbReference>
<dbReference type="GO" id="GO:0003700">
    <property type="term" value="F:DNA-binding transcription factor activity"/>
    <property type="evidence" value="ECO:0007669"/>
    <property type="project" value="TreeGrafter"/>
</dbReference>
<gene>
    <name evidence="5" type="ORF">SAMN05444359_12090</name>
</gene>
<reference evidence="6" key="1">
    <citation type="submission" date="2016-10" db="EMBL/GenBank/DDBJ databases">
        <authorList>
            <person name="Varghese N."/>
            <person name="Submissions S."/>
        </authorList>
    </citation>
    <scope>NUCLEOTIDE SEQUENCE [LARGE SCALE GENOMIC DNA]</scope>
    <source>
        <strain evidence="6">DSM 24740</strain>
    </source>
</reference>
<dbReference type="AlphaFoldDB" id="A0A1H9KFU6"/>
<dbReference type="InterPro" id="IPR000843">
    <property type="entry name" value="HTH_LacI"/>
</dbReference>
<keyword evidence="3" id="KW-0804">Transcription</keyword>
<evidence type="ECO:0000313" key="6">
    <source>
        <dbReference type="Proteomes" id="UP000199021"/>
    </source>
</evidence>
<dbReference type="STRING" id="478744.SAMN05444359_12090"/>
<dbReference type="SUPFAM" id="SSF47413">
    <property type="entry name" value="lambda repressor-like DNA-binding domains"/>
    <property type="match status" value="1"/>
</dbReference>
<organism evidence="5 6">
    <name type="scientific">Neolewinella agarilytica</name>
    <dbReference type="NCBI Taxonomy" id="478744"/>
    <lineage>
        <taxon>Bacteria</taxon>
        <taxon>Pseudomonadati</taxon>
        <taxon>Bacteroidota</taxon>
        <taxon>Saprospiria</taxon>
        <taxon>Saprospirales</taxon>
        <taxon>Lewinellaceae</taxon>
        <taxon>Neolewinella</taxon>
    </lineage>
</organism>
<dbReference type="FunCoup" id="A0A1H9KFU6">
    <property type="interactions" value="60"/>
</dbReference>
<dbReference type="CDD" id="cd06267">
    <property type="entry name" value="PBP1_LacI_sugar_binding-like"/>
    <property type="match status" value="1"/>
</dbReference>
<dbReference type="InterPro" id="IPR001761">
    <property type="entry name" value="Peripla_BP/Lac1_sug-bd_dom"/>
</dbReference>
<dbReference type="PROSITE" id="PS50932">
    <property type="entry name" value="HTH_LACI_2"/>
    <property type="match status" value="1"/>
</dbReference>
<keyword evidence="1" id="KW-0805">Transcription regulation</keyword>
<feature type="domain" description="HTH lacI-type" evidence="4">
    <location>
        <begin position="9"/>
        <end position="63"/>
    </location>
</feature>
<name>A0A1H9KFU6_9BACT</name>
<dbReference type="SUPFAM" id="SSF53822">
    <property type="entry name" value="Periplasmic binding protein-like I"/>
    <property type="match status" value="1"/>
</dbReference>
<dbReference type="Proteomes" id="UP000199021">
    <property type="component" value="Unassembled WGS sequence"/>
</dbReference>
<dbReference type="InParanoid" id="A0A1H9KFU6"/>
<dbReference type="Gene3D" id="1.10.260.40">
    <property type="entry name" value="lambda repressor-like DNA-binding domains"/>
    <property type="match status" value="1"/>
</dbReference>
<dbReference type="CDD" id="cd01392">
    <property type="entry name" value="HTH_LacI"/>
    <property type="match status" value="1"/>
</dbReference>
<evidence type="ECO:0000259" key="4">
    <source>
        <dbReference type="PROSITE" id="PS50932"/>
    </source>
</evidence>
<dbReference type="PANTHER" id="PTHR30146:SF109">
    <property type="entry name" value="HTH-TYPE TRANSCRIPTIONAL REGULATOR GALS"/>
    <property type="match status" value="1"/>
</dbReference>
<evidence type="ECO:0000256" key="1">
    <source>
        <dbReference type="ARBA" id="ARBA00023015"/>
    </source>
</evidence>
<dbReference type="EMBL" id="FOFB01000020">
    <property type="protein sequence ID" value="SEQ97968.1"/>
    <property type="molecule type" value="Genomic_DNA"/>
</dbReference>
<proteinExistence type="predicted"/>
<sequence length="346" mass="38599">MSKKKSDKTTIHDIAYELGLNASTVSRALNNNLAVSKKTRELVKAKALEMNYQPNFIAAALRRGRSNTLGVIVPAIDRAFFGRVIRGIEEEADEAGFRVIVCQSFDSSEREREMVDTLRGLQVDGLLISIAKDTGDNLKLYEKLISSGFPIQFFDNVPTSLEVVPAVIIDDRQGGYAATKHLIDQGYKRIAHLRGPQHLHIYRNRYLGYLDAMKEAGLEVNDDSVLEIVSHFDSGEEAFEELWKRSPRPEAIFSASDFSAVSGMKAARRRGLRVPEDIAFMGFSNEPFNELVSPTLSSVDQQPITMGRIASRRAIKAITSKEDEEHPNDQLVLMPEIVVRESSATK</sequence>
<protein>
    <submittedName>
        <fullName evidence="5">Transcriptional regulator, LacI family</fullName>
    </submittedName>
</protein>
<dbReference type="Gene3D" id="3.40.50.2300">
    <property type="match status" value="2"/>
</dbReference>
<dbReference type="InterPro" id="IPR010982">
    <property type="entry name" value="Lambda_DNA-bd_dom_sf"/>
</dbReference>
<evidence type="ECO:0000256" key="2">
    <source>
        <dbReference type="ARBA" id="ARBA00023125"/>
    </source>
</evidence>
<keyword evidence="2" id="KW-0238">DNA-binding</keyword>
<accession>A0A1H9KFU6</accession>
<dbReference type="Pfam" id="PF00356">
    <property type="entry name" value="LacI"/>
    <property type="match status" value="1"/>
</dbReference>
<dbReference type="PANTHER" id="PTHR30146">
    <property type="entry name" value="LACI-RELATED TRANSCRIPTIONAL REPRESSOR"/>
    <property type="match status" value="1"/>
</dbReference>
<dbReference type="SMART" id="SM00354">
    <property type="entry name" value="HTH_LACI"/>
    <property type="match status" value="1"/>
</dbReference>
<dbReference type="GO" id="GO:0000976">
    <property type="term" value="F:transcription cis-regulatory region binding"/>
    <property type="evidence" value="ECO:0007669"/>
    <property type="project" value="TreeGrafter"/>
</dbReference>